<feature type="domain" description="UPAR/Ly6" evidence="7">
    <location>
        <begin position="21"/>
        <end position="110"/>
    </location>
</feature>
<keyword evidence="9" id="KW-1185">Reference proteome</keyword>
<evidence type="ECO:0000313" key="8">
    <source>
        <dbReference type="EMBL" id="KAG8544252.1"/>
    </source>
</evidence>
<proteinExistence type="predicted"/>
<evidence type="ECO:0000259" key="7">
    <source>
        <dbReference type="SMART" id="SM00134"/>
    </source>
</evidence>
<dbReference type="InterPro" id="IPR018363">
    <property type="entry name" value="CD59_antigen_CS"/>
</dbReference>
<organism evidence="8 9">
    <name type="scientific">Engystomops pustulosus</name>
    <name type="common">Tungara frog</name>
    <name type="synonym">Physalaemus pustulosus</name>
    <dbReference type="NCBI Taxonomy" id="76066"/>
    <lineage>
        <taxon>Eukaryota</taxon>
        <taxon>Metazoa</taxon>
        <taxon>Chordata</taxon>
        <taxon>Craniata</taxon>
        <taxon>Vertebrata</taxon>
        <taxon>Euteleostomi</taxon>
        <taxon>Amphibia</taxon>
        <taxon>Batrachia</taxon>
        <taxon>Anura</taxon>
        <taxon>Neobatrachia</taxon>
        <taxon>Hyloidea</taxon>
        <taxon>Leptodactylidae</taxon>
        <taxon>Leiuperinae</taxon>
        <taxon>Engystomops</taxon>
    </lineage>
</organism>
<evidence type="ECO:0000313" key="9">
    <source>
        <dbReference type="Proteomes" id="UP000824782"/>
    </source>
</evidence>
<keyword evidence="2" id="KW-1003">Cell membrane</keyword>
<dbReference type="InterPro" id="IPR051110">
    <property type="entry name" value="Ly-6/neurotoxin-like_GPI-ap"/>
</dbReference>
<evidence type="ECO:0000256" key="1">
    <source>
        <dbReference type="ARBA" id="ARBA00004236"/>
    </source>
</evidence>
<sequence length="126" mass="12747">MASYTSLLLGVILCTATAHALQCYTCNSQSDNNNCLTATNCSHNETSCATNMISGAIAGISYMSITKTCIASCTSGSDSFAGFITSTSCCTTDLCNANSSTSTKPGCAAIILALGAILTILKSSAL</sequence>
<comment type="caution">
    <text evidence="8">The sequence shown here is derived from an EMBL/GenBank/DDBJ whole genome shotgun (WGS) entry which is preliminary data.</text>
</comment>
<dbReference type="InterPro" id="IPR035076">
    <property type="entry name" value="Toxin/TOLIP"/>
</dbReference>
<dbReference type="Proteomes" id="UP000824782">
    <property type="component" value="Unassembled WGS sequence"/>
</dbReference>
<dbReference type="Gene3D" id="2.10.60.10">
    <property type="entry name" value="CD59"/>
    <property type="match status" value="1"/>
</dbReference>
<evidence type="ECO:0000256" key="2">
    <source>
        <dbReference type="ARBA" id="ARBA00022475"/>
    </source>
</evidence>
<dbReference type="EMBL" id="WNYA01002464">
    <property type="protein sequence ID" value="KAG8544252.1"/>
    <property type="molecule type" value="Genomic_DNA"/>
</dbReference>
<dbReference type="InterPro" id="IPR016054">
    <property type="entry name" value="LY6_UPA_recep-like"/>
</dbReference>
<dbReference type="AlphaFoldDB" id="A0AAV6Z560"/>
<dbReference type="FunFam" id="2.10.60.10:FF:000003">
    <property type="entry name" value="lymphocyte antigen 6E isoform X1"/>
    <property type="match status" value="1"/>
</dbReference>
<evidence type="ECO:0000256" key="6">
    <source>
        <dbReference type="SAM" id="SignalP"/>
    </source>
</evidence>
<dbReference type="PANTHER" id="PTHR16983">
    <property type="entry name" value="UPAR/LY6 DOMAIN-CONTAINING PROTEIN"/>
    <property type="match status" value="1"/>
</dbReference>
<dbReference type="Pfam" id="PF00087">
    <property type="entry name" value="Toxin_TOLIP"/>
    <property type="match status" value="1"/>
</dbReference>
<gene>
    <name evidence="8" type="ORF">GDO81_022848</name>
</gene>
<evidence type="ECO:0000256" key="5">
    <source>
        <dbReference type="ARBA" id="ARBA00023180"/>
    </source>
</evidence>
<dbReference type="PANTHER" id="PTHR16983:SF10">
    <property type="entry name" value="PROTEIN QUIVER"/>
    <property type="match status" value="1"/>
</dbReference>
<evidence type="ECO:0000256" key="3">
    <source>
        <dbReference type="ARBA" id="ARBA00022729"/>
    </source>
</evidence>
<dbReference type="InterPro" id="IPR045860">
    <property type="entry name" value="Snake_toxin-like_sf"/>
</dbReference>
<keyword evidence="4" id="KW-0472">Membrane</keyword>
<reference evidence="8" key="1">
    <citation type="thesis" date="2020" institute="ProQuest LLC" country="789 East Eisenhower Parkway, Ann Arbor, MI, USA">
        <title>Comparative Genomics and Chromosome Evolution.</title>
        <authorList>
            <person name="Mudd A.B."/>
        </authorList>
    </citation>
    <scope>NUCLEOTIDE SEQUENCE</scope>
    <source>
        <strain evidence="8">237g6f4</strain>
        <tissue evidence="8">Blood</tissue>
    </source>
</reference>
<keyword evidence="3 6" id="KW-0732">Signal</keyword>
<feature type="signal peptide" evidence="6">
    <location>
        <begin position="1"/>
        <end position="20"/>
    </location>
</feature>
<evidence type="ECO:0000256" key="4">
    <source>
        <dbReference type="ARBA" id="ARBA00023136"/>
    </source>
</evidence>
<comment type="subcellular location">
    <subcellularLocation>
        <location evidence="1">Cell membrane</location>
    </subcellularLocation>
</comment>
<protein>
    <recommendedName>
        <fullName evidence="7">UPAR/Ly6 domain-containing protein</fullName>
    </recommendedName>
</protein>
<accession>A0AAV6Z560</accession>
<keyword evidence="5" id="KW-0325">Glycoprotein</keyword>
<feature type="chain" id="PRO_5043473613" description="UPAR/Ly6 domain-containing protein" evidence="6">
    <location>
        <begin position="21"/>
        <end position="126"/>
    </location>
</feature>
<dbReference type="SUPFAM" id="SSF57302">
    <property type="entry name" value="Snake toxin-like"/>
    <property type="match status" value="1"/>
</dbReference>
<dbReference type="GO" id="GO:0005886">
    <property type="term" value="C:plasma membrane"/>
    <property type="evidence" value="ECO:0007669"/>
    <property type="project" value="UniProtKB-SubCell"/>
</dbReference>
<dbReference type="PROSITE" id="PS00983">
    <property type="entry name" value="LY6_UPAR"/>
    <property type="match status" value="1"/>
</dbReference>
<name>A0AAV6Z560_ENGPU</name>
<dbReference type="SMART" id="SM00134">
    <property type="entry name" value="LU"/>
    <property type="match status" value="1"/>
</dbReference>